<evidence type="ECO:0000313" key="1">
    <source>
        <dbReference type="EMBL" id="MDI9859653.1"/>
    </source>
</evidence>
<evidence type="ECO:0008006" key="3">
    <source>
        <dbReference type="Google" id="ProtNLM"/>
    </source>
</evidence>
<sequence length="134" mass="15477">MIEFTTDYIDYFSKIGKILNGEKIRISATHFEIRKIVQSTIFFAFPYQDSSGKVVTNVWLLTIKKPLIGIIAESNIDFEQFIDSFLFSDKMLDCYKLISSLSDANSKRFDSILLACDENRSLYNQCRPLIKPLL</sequence>
<dbReference type="Proteomes" id="UP001236507">
    <property type="component" value="Unassembled WGS sequence"/>
</dbReference>
<proteinExistence type="predicted"/>
<evidence type="ECO:0000313" key="2">
    <source>
        <dbReference type="Proteomes" id="UP001236507"/>
    </source>
</evidence>
<reference evidence="1 2" key="1">
    <citation type="submission" date="2023-05" db="EMBL/GenBank/DDBJ databases">
        <title>Novel species of genus Flectobacillus isolated from stream in China.</title>
        <authorList>
            <person name="Lu H."/>
        </authorList>
    </citation>
    <scope>NUCLEOTIDE SEQUENCE [LARGE SCALE GENOMIC DNA]</scope>
    <source>
        <strain evidence="1 2">KCTC 42575</strain>
    </source>
</reference>
<gene>
    <name evidence="1" type="ORF">QM524_10560</name>
</gene>
<dbReference type="RefSeq" id="WP_283344556.1">
    <property type="nucleotide sequence ID" value="NZ_JASHIF010000008.1"/>
</dbReference>
<accession>A0ABT6Y7V0</accession>
<dbReference type="EMBL" id="JASHIF010000008">
    <property type="protein sequence ID" value="MDI9859653.1"/>
    <property type="molecule type" value="Genomic_DNA"/>
</dbReference>
<keyword evidence="2" id="KW-1185">Reference proteome</keyword>
<protein>
    <recommendedName>
        <fullName evidence="3">IDEAL domain-containing protein</fullName>
    </recommendedName>
</protein>
<comment type="caution">
    <text evidence="1">The sequence shown here is derived from an EMBL/GenBank/DDBJ whole genome shotgun (WGS) entry which is preliminary data.</text>
</comment>
<organism evidence="1 2">
    <name type="scientific">Flectobacillus roseus</name>
    <dbReference type="NCBI Taxonomy" id="502259"/>
    <lineage>
        <taxon>Bacteria</taxon>
        <taxon>Pseudomonadati</taxon>
        <taxon>Bacteroidota</taxon>
        <taxon>Cytophagia</taxon>
        <taxon>Cytophagales</taxon>
        <taxon>Flectobacillaceae</taxon>
        <taxon>Flectobacillus</taxon>
    </lineage>
</organism>
<name>A0ABT6Y7V0_9BACT</name>